<dbReference type="InterPro" id="IPR006286">
    <property type="entry name" value="C56_PfpI-like"/>
</dbReference>
<comment type="similarity">
    <text evidence="1">Belongs to the peptidase C56 family.</text>
</comment>
<dbReference type="InterPro" id="IPR029062">
    <property type="entry name" value="Class_I_gatase-like"/>
</dbReference>
<organism evidence="3 4">
    <name type="scientific">Cohnella faecalis</name>
    <dbReference type="NCBI Taxonomy" id="2315694"/>
    <lineage>
        <taxon>Bacteria</taxon>
        <taxon>Bacillati</taxon>
        <taxon>Bacillota</taxon>
        <taxon>Bacilli</taxon>
        <taxon>Bacillales</taxon>
        <taxon>Paenibacillaceae</taxon>
        <taxon>Cohnella</taxon>
    </lineage>
</organism>
<dbReference type="NCBIfam" id="TIGR01382">
    <property type="entry name" value="PfpI"/>
    <property type="match status" value="1"/>
</dbReference>
<feature type="domain" description="DJ-1/PfpI" evidence="2">
    <location>
        <begin position="6"/>
        <end position="170"/>
    </location>
</feature>
<evidence type="ECO:0000259" key="2">
    <source>
        <dbReference type="Pfam" id="PF01965"/>
    </source>
</evidence>
<dbReference type="CDD" id="cd03134">
    <property type="entry name" value="GATase1_PfpI_like"/>
    <property type="match status" value="1"/>
</dbReference>
<dbReference type="PANTHER" id="PTHR42733">
    <property type="entry name" value="DJ-1 PROTEIN"/>
    <property type="match status" value="1"/>
</dbReference>
<dbReference type="OrthoDB" id="9792284at2"/>
<comment type="caution">
    <text evidence="3">The sequence shown here is derived from an EMBL/GenBank/DDBJ whole genome shotgun (WGS) entry which is preliminary data.</text>
</comment>
<name>A0A398CCK2_9BACL</name>
<keyword evidence="3" id="KW-0808">Transferase</keyword>
<dbReference type="RefSeq" id="WP_119152577.1">
    <property type="nucleotide sequence ID" value="NZ_JBHSOV010000044.1"/>
</dbReference>
<accession>A0A398CCK2</accession>
<dbReference type="GO" id="GO:0016740">
    <property type="term" value="F:transferase activity"/>
    <property type="evidence" value="ECO:0007669"/>
    <property type="project" value="UniProtKB-KW"/>
</dbReference>
<keyword evidence="3" id="KW-0315">Glutamine amidotransferase</keyword>
<sequence>MKQMTKKVAFLLANGFEDSEMKNPYDAMTENGTEAVIIGLERGASLSGKQGTITYTSHLAAHEAKASDYVAIVIPGGQSPAILRDNKSIIDFVREADSLGIPIAAICHGPQVLAAAGLTKGKTLTGYPGIAGELTQAGASFVDREVAEDGNLITSRKPEDEPAFIDAIIRRIGVAAY</sequence>
<keyword evidence="4" id="KW-1185">Reference proteome</keyword>
<dbReference type="EMBL" id="QXJM01000056">
    <property type="protein sequence ID" value="RIE00463.1"/>
    <property type="molecule type" value="Genomic_DNA"/>
</dbReference>
<evidence type="ECO:0000313" key="4">
    <source>
        <dbReference type="Proteomes" id="UP000266340"/>
    </source>
</evidence>
<dbReference type="Gene3D" id="3.40.50.880">
    <property type="match status" value="1"/>
</dbReference>
<dbReference type="PANTHER" id="PTHR42733:SF2">
    <property type="entry name" value="DJ-1_THIJ_PFPI FAMILY PROTEIN"/>
    <property type="match status" value="1"/>
</dbReference>
<dbReference type="InterPro" id="IPR002818">
    <property type="entry name" value="DJ-1/PfpI"/>
</dbReference>
<reference evidence="3 4" key="1">
    <citation type="submission" date="2018-09" db="EMBL/GenBank/DDBJ databases">
        <title>Cohnella cavernae sp. nov., isolated from a karst cave.</title>
        <authorList>
            <person name="Zhu H."/>
        </authorList>
    </citation>
    <scope>NUCLEOTIDE SEQUENCE [LARGE SCALE GENOMIC DNA]</scope>
    <source>
        <strain evidence="3 4">K2E09-144</strain>
    </source>
</reference>
<dbReference type="Pfam" id="PF01965">
    <property type="entry name" value="DJ-1_PfpI"/>
    <property type="match status" value="1"/>
</dbReference>
<dbReference type="AlphaFoldDB" id="A0A398CCK2"/>
<proteinExistence type="inferred from homology"/>
<dbReference type="Proteomes" id="UP000266340">
    <property type="component" value="Unassembled WGS sequence"/>
</dbReference>
<evidence type="ECO:0000313" key="3">
    <source>
        <dbReference type="EMBL" id="RIE00463.1"/>
    </source>
</evidence>
<dbReference type="SUPFAM" id="SSF52317">
    <property type="entry name" value="Class I glutamine amidotransferase-like"/>
    <property type="match status" value="1"/>
</dbReference>
<evidence type="ECO:0000256" key="1">
    <source>
        <dbReference type="ARBA" id="ARBA00008542"/>
    </source>
</evidence>
<gene>
    <name evidence="3" type="ORF">D3H35_28625</name>
</gene>
<dbReference type="PROSITE" id="PS51276">
    <property type="entry name" value="PEPTIDASE_C56_PFPI"/>
    <property type="match status" value="1"/>
</dbReference>
<protein>
    <submittedName>
        <fullName evidence="3">Type 1 glutamine amidotransferase</fullName>
    </submittedName>
</protein>